<evidence type="ECO:0000313" key="1">
    <source>
        <dbReference type="EMBL" id="AAX30543.2"/>
    </source>
</evidence>
<dbReference type="AlphaFoldDB" id="Q5BSE2"/>
<reference evidence="1" key="1">
    <citation type="submission" date="2005-01" db="EMBL/GenBank/DDBJ databases">
        <authorList>
            <person name="Han Z."/>
        </authorList>
    </citation>
    <scope>NUCLEOTIDE SEQUENCE</scope>
</reference>
<organism evidence="1">
    <name type="scientific">Schistosoma japonicum</name>
    <name type="common">Blood fluke</name>
    <dbReference type="NCBI Taxonomy" id="6182"/>
    <lineage>
        <taxon>Eukaryota</taxon>
        <taxon>Metazoa</taxon>
        <taxon>Spiralia</taxon>
        <taxon>Lophotrochozoa</taxon>
        <taxon>Platyhelminthes</taxon>
        <taxon>Trematoda</taxon>
        <taxon>Digenea</taxon>
        <taxon>Strigeidida</taxon>
        <taxon>Schistosomatoidea</taxon>
        <taxon>Schistosomatidae</taxon>
        <taxon>Schistosoma</taxon>
    </lineage>
</organism>
<protein>
    <submittedName>
        <fullName evidence="1">SJCHGC04786 protein</fullName>
    </submittedName>
</protein>
<sequence length="62" mass="7134">MIVAEEVIASRLCGDPLGQVFHLGGFSVRQPNEFFGKVYFLSKVDMKPYYELTRYDSRTITL</sequence>
<proteinExistence type="evidence at transcript level"/>
<dbReference type="EMBL" id="AY915322">
    <property type="protein sequence ID" value="AAX30543.2"/>
    <property type="molecule type" value="mRNA"/>
</dbReference>
<name>Q5BSE2_SCHJA</name>
<reference evidence="1" key="2">
    <citation type="journal article" date="2006" name="PLoS Pathog.">
        <title>New perspectives on host-parasite interplay by comparative transcriptomic and proteomic analyses of Schistosoma japonicum.</title>
        <authorList>
            <person name="Liu F."/>
            <person name="Lu J."/>
            <person name="Hu W."/>
            <person name="Wang S.Y."/>
            <person name="Cui S.J."/>
            <person name="Chi M."/>
            <person name="Yan Q."/>
            <person name="Wang X.R."/>
            <person name="Song H.D."/>
            <person name="Xu X.N."/>
            <person name="Wang J.J."/>
            <person name="Zhang X.L."/>
            <person name="Zhang X."/>
            <person name="Wang Z.Q."/>
            <person name="Xue C.L."/>
            <person name="Brindley P.J."/>
            <person name="McManus D.P."/>
            <person name="Yang P.Y."/>
            <person name="Feng Z."/>
            <person name="Chen Z."/>
            <person name="Han Z.G."/>
        </authorList>
    </citation>
    <scope>NUCLEOTIDE SEQUENCE</scope>
</reference>
<accession>Q5BSE2</accession>